<protein>
    <submittedName>
        <fullName evidence="1">Hypothetical_protein</fullName>
    </submittedName>
</protein>
<reference evidence="1 2" key="1">
    <citation type="submission" date="2024-07" db="EMBL/GenBank/DDBJ databases">
        <authorList>
            <person name="Akdeniz Z."/>
        </authorList>
    </citation>
    <scope>NUCLEOTIDE SEQUENCE [LARGE SCALE GENOMIC DNA]</scope>
</reference>
<evidence type="ECO:0000313" key="2">
    <source>
        <dbReference type="Proteomes" id="UP001642409"/>
    </source>
</evidence>
<gene>
    <name evidence="1" type="ORF">HINF_LOCUS13578</name>
</gene>
<proteinExistence type="predicted"/>
<dbReference type="EMBL" id="CAXDID020000031">
    <property type="protein sequence ID" value="CAL5994484.1"/>
    <property type="molecule type" value="Genomic_DNA"/>
</dbReference>
<accession>A0ABP1HJ59</accession>
<dbReference type="Proteomes" id="UP001642409">
    <property type="component" value="Unassembled WGS sequence"/>
</dbReference>
<comment type="caution">
    <text evidence="1">The sequence shown here is derived from an EMBL/GenBank/DDBJ whole genome shotgun (WGS) entry which is preliminary data.</text>
</comment>
<organism evidence="1 2">
    <name type="scientific">Hexamita inflata</name>
    <dbReference type="NCBI Taxonomy" id="28002"/>
    <lineage>
        <taxon>Eukaryota</taxon>
        <taxon>Metamonada</taxon>
        <taxon>Diplomonadida</taxon>
        <taxon>Hexamitidae</taxon>
        <taxon>Hexamitinae</taxon>
        <taxon>Hexamita</taxon>
    </lineage>
</organism>
<evidence type="ECO:0000313" key="1">
    <source>
        <dbReference type="EMBL" id="CAL5994484.1"/>
    </source>
</evidence>
<keyword evidence="2" id="KW-1185">Reference proteome</keyword>
<name>A0ABP1HJ59_9EUKA</name>
<sequence length="123" mass="14504">MIGLESFLYRQLRAKRAKFNACVKLLLETNFSLQFIYELMFKLSNCYNNNVRFVVYGVRRDEFQQNYTNDADDTPFYWTDATISLLMNYFCASNDVGYNFEFLENGVESIIYAVAVVIEEFVK</sequence>